<protein>
    <submittedName>
        <fullName evidence="1">Uncharacterized protein</fullName>
    </submittedName>
</protein>
<dbReference type="AlphaFoldDB" id="A0AAE0YF02"/>
<dbReference type="EMBL" id="JAWDGP010006345">
    <property type="protein sequence ID" value="KAK3742694.1"/>
    <property type="molecule type" value="Genomic_DNA"/>
</dbReference>
<keyword evidence="2" id="KW-1185">Reference proteome</keyword>
<dbReference type="Proteomes" id="UP001283361">
    <property type="component" value="Unassembled WGS sequence"/>
</dbReference>
<reference evidence="1" key="1">
    <citation type="journal article" date="2023" name="G3 (Bethesda)">
        <title>A reference genome for the long-term kleptoplast-retaining sea slug Elysia crispata morphotype clarki.</title>
        <authorList>
            <person name="Eastman K.E."/>
            <person name="Pendleton A.L."/>
            <person name="Shaikh M.A."/>
            <person name="Suttiyut T."/>
            <person name="Ogas R."/>
            <person name="Tomko P."/>
            <person name="Gavelis G."/>
            <person name="Widhalm J.R."/>
            <person name="Wisecaver J.H."/>
        </authorList>
    </citation>
    <scope>NUCLEOTIDE SEQUENCE</scope>
    <source>
        <strain evidence="1">ECLA1</strain>
    </source>
</reference>
<organism evidence="1 2">
    <name type="scientific">Elysia crispata</name>
    <name type="common">lettuce slug</name>
    <dbReference type="NCBI Taxonomy" id="231223"/>
    <lineage>
        <taxon>Eukaryota</taxon>
        <taxon>Metazoa</taxon>
        <taxon>Spiralia</taxon>
        <taxon>Lophotrochozoa</taxon>
        <taxon>Mollusca</taxon>
        <taxon>Gastropoda</taxon>
        <taxon>Heterobranchia</taxon>
        <taxon>Euthyneura</taxon>
        <taxon>Panpulmonata</taxon>
        <taxon>Sacoglossa</taxon>
        <taxon>Placobranchoidea</taxon>
        <taxon>Plakobranchidae</taxon>
        <taxon>Elysia</taxon>
    </lineage>
</organism>
<accession>A0AAE0YF02</accession>
<name>A0AAE0YF02_9GAST</name>
<sequence length="237" mass="26211">MRRGDKPSIDCFVEATKVYVPGRSALRKVNTLIDPVCVLAIGGRKVFLCHSRGVVETQSTQKLGWRPAVYQLARGGDGIIRVSSDTPSGRHRSLSGIILNIRFRKSLDQECDGLMFDFPASSSRNPELVKFQQGGFTVDRELQIGVSAGTQFLSETSIAIRSDNLFCRLTKRSPRLSTREIGVRQQSRKSSVDKAGIARQYSVDEGRFFSDLMMYADMLARPSFASHLGRPGCVSST</sequence>
<comment type="caution">
    <text evidence="1">The sequence shown here is derived from an EMBL/GenBank/DDBJ whole genome shotgun (WGS) entry which is preliminary data.</text>
</comment>
<gene>
    <name evidence="1" type="ORF">RRG08_025640</name>
</gene>
<evidence type="ECO:0000313" key="1">
    <source>
        <dbReference type="EMBL" id="KAK3742694.1"/>
    </source>
</evidence>
<proteinExistence type="predicted"/>
<evidence type="ECO:0000313" key="2">
    <source>
        <dbReference type="Proteomes" id="UP001283361"/>
    </source>
</evidence>